<evidence type="ECO:0000256" key="2">
    <source>
        <dbReference type="ARBA" id="ARBA00022475"/>
    </source>
</evidence>
<protein>
    <submittedName>
        <fullName evidence="8">FtsX-like permease family protein</fullName>
    </submittedName>
</protein>
<dbReference type="InterPro" id="IPR038766">
    <property type="entry name" value="Membrane_comp_ABC_pdt"/>
</dbReference>
<evidence type="ECO:0000313" key="8">
    <source>
        <dbReference type="EMBL" id="TXK60571.1"/>
    </source>
</evidence>
<comment type="subcellular location">
    <subcellularLocation>
        <location evidence="1">Cell membrane</location>
        <topology evidence="1">Multi-pass membrane protein</topology>
    </subcellularLocation>
</comment>
<keyword evidence="9" id="KW-1185">Reference proteome</keyword>
<proteinExistence type="predicted"/>
<evidence type="ECO:0000256" key="4">
    <source>
        <dbReference type="ARBA" id="ARBA00022989"/>
    </source>
</evidence>
<feature type="transmembrane region" description="Helical" evidence="6">
    <location>
        <begin position="259"/>
        <end position="282"/>
    </location>
</feature>
<dbReference type="Pfam" id="PF02687">
    <property type="entry name" value="FtsX"/>
    <property type="match status" value="2"/>
</dbReference>
<keyword evidence="3 6" id="KW-0812">Transmembrane</keyword>
<sequence>MRIVPYAWRALRRDLRGGDLLTVAAALVLGVAVMTAVGTLVNRVSNALVQNAAEIIGGDFGVAGRQAIPGDWIDAAHERALETALLVQFPTVVFSGDASQLADIKAVGSGYPLRGALVVSDDAAGTQTRVATAPGRGEAFADARLMDALGIAPGSVIDLGDRQVRVSQRLVTEPDAGGELFQLAPRLLVNLADVEEAGLLGPGSRATHRLMFAGPPGAVGSMRDWLQPRLTSDGRRFRLITIEDAQQAVSGAFERAGRFLSMAALLAVLLAGVATALAANRFALRRIDQVAVLRCLGARQRSVLTALALQLVMLAVPACLVGIGLGLLAQAGLVEALGTLIPDRLPLPQAAPALAGAAIGILLLLGFGLPPLLRLRGVPPMRVLNRSFAALPPVSALVYLAAIAASVALIVLATRDLRLAMIVLGGLAGLAGVSALAGWGLLSLLRLVQPRLRGHWRLGLASLARRRGLGVVQLVGLSLSLSSLLLLAAIGPALLQQWRGQLPEDTPNYFVLNIQPAQGAEVAAFLSGIGVDEPRMEPFATGRLVAINGEPPQRLERDVFEGDFVDGRPINMSWRRDFPPANTLVEGEYWAEDSDAVEVSVEQGWAARYGVGVDDVLTIGIGEQRIEARISNIRAADWDSFRVNFFLLLNENAIGDAPHNLVSAFHLPEDAKGRMGELTRRFPNVSLLDVDAILERVREVIDRVAQAVQLVLGFSLAAGVLVLVAALQASTSERRFESAVLRTLGARRGQLRAAVLAEFALVGGIAALLAIAGAALTGLLVARYGFEMGLDLPWGPLMLGGLLGMALSMLAGWLGTRSILRTPPARSLREA</sequence>
<comment type="caution">
    <text evidence="8">The sequence shown here is derived from an EMBL/GenBank/DDBJ whole genome shotgun (WGS) entry which is preliminary data.</text>
</comment>
<evidence type="ECO:0000256" key="6">
    <source>
        <dbReference type="SAM" id="Phobius"/>
    </source>
</evidence>
<name>A0A5C8KLT8_9GAMM</name>
<feature type="transmembrane region" description="Helical" evidence="6">
    <location>
        <begin position="794"/>
        <end position="816"/>
    </location>
</feature>
<keyword evidence="2" id="KW-1003">Cell membrane</keyword>
<dbReference type="PANTHER" id="PTHR30287:SF1">
    <property type="entry name" value="INNER MEMBRANE PROTEIN"/>
    <property type="match status" value="1"/>
</dbReference>
<organism evidence="8 9">
    <name type="scientific">Alkalisalibacterium limincola</name>
    <dbReference type="NCBI Taxonomy" id="2699169"/>
    <lineage>
        <taxon>Bacteria</taxon>
        <taxon>Pseudomonadati</taxon>
        <taxon>Pseudomonadota</taxon>
        <taxon>Gammaproteobacteria</taxon>
        <taxon>Lysobacterales</taxon>
        <taxon>Lysobacteraceae</taxon>
        <taxon>Alkalisalibacterium</taxon>
    </lineage>
</organism>
<dbReference type="PANTHER" id="PTHR30287">
    <property type="entry name" value="MEMBRANE COMPONENT OF PREDICTED ABC SUPERFAMILY METABOLITE UPTAKE TRANSPORTER"/>
    <property type="match status" value="1"/>
</dbReference>
<evidence type="ECO:0000313" key="9">
    <source>
        <dbReference type="Proteomes" id="UP000321248"/>
    </source>
</evidence>
<dbReference type="InterPro" id="IPR003838">
    <property type="entry name" value="ABC3_permease_C"/>
</dbReference>
<feature type="transmembrane region" description="Helical" evidence="6">
    <location>
        <begin position="20"/>
        <end position="41"/>
    </location>
</feature>
<feature type="transmembrane region" description="Helical" evidence="6">
    <location>
        <begin position="349"/>
        <end position="373"/>
    </location>
</feature>
<evidence type="ECO:0000256" key="1">
    <source>
        <dbReference type="ARBA" id="ARBA00004651"/>
    </source>
</evidence>
<dbReference type="RefSeq" id="WP_147892362.1">
    <property type="nucleotide sequence ID" value="NZ_VRTS01000009.1"/>
</dbReference>
<dbReference type="Proteomes" id="UP000321248">
    <property type="component" value="Unassembled WGS sequence"/>
</dbReference>
<dbReference type="EMBL" id="VRTS01000009">
    <property type="protein sequence ID" value="TXK60571.1"/>
    <property type="molecule type" value="Genomic_DNA"/>
</dbReference>
<evidence type="ECO:0000259" key="7">
    <source>
        <dbReference type="Pfam" id="PF02687"/>
    </source>
</evidence>
<evidence type="ECO:0000256" key="5">
    <source>
        <dbReference type="ARBA" id="ARBA00023136"/>
    </source>
</evidence>
<feature type="transmembrane region" description="Helical" evidence="6">
    <location>
        <begin position="751"/>
        <end position="782"/>
    </location>
</feature>
<dbReference type="OrthoDB" id="5292592at2"/>
<gene>
    <name evidence="8" type="ORF">FU658_12420</name>
</gene>
<dbReference type="AlphaFoldDB" id="A0A5C8KLT8"/>
<keyword evidence="4 6" id="KW-1133">Transmembrane helix</keyword>
<feature type="domain" description="ABC3 transporter permease C-terminal" evidence="7">
    <location>
        <begin position="262"/>
        <end position="380"/>
    </location>
</feature>
<reference evidence="8 9" key="1">
    <citation type="submission" date="2019-08" db="EMBL/GenBank/DDBJ databases">
        <authorList>
            <person name="Karlyshev A.V."/>
        </authorList>
    </citation>
    <scope>NUCLEOTIDE SEQUENCE [LARGE SCALE GENOMIC DNA]</scope>
    <source>
        <strain evidence="8 9">Alg18-2.2</strain>
    </source>
</reference>
<keyword evidence="5 6" id="KW-0472">Membrane</keyword>
<accession>A0A5C8KLT8</accession>
<evidence type="ECO:0000256" key="3">
    <source>
        <dbReference type="ARBA" id="ARBA00022692"/>
    </source>
</evidence>
<feature type="domain" description="ABC3 transporter permease C-terminal" evidence="7">
    <location>
        <begin position="711"/>
        <end position="824"/>
    </location>
</feature>
<feature type="transmembrane region" description="Helical" evidence="6">
    <location>
        <begin position="394"/>
        <end position="413"/>
    </location>
</feature>
<feature type="transmembrane region" description="Helical" evidence="6">
    <location>
        <begin position="419"/>
        <end position="448"/>
    </location>
</feature>
<feature type="transmembrane region" description="Helical" evidence="6">
    <location>
        <begin position="710"/>
        <end position="730"/>
    </location>
</feature>
<feature type="transmembrane region" description="Helical" evidence="6">
    <location>
        <begin position="469"/>
        <end position="495"/>
    </location>
</feature>
<feature type="transmembrane region" description="Helical" evidence="6">
    <location>
        <begin position="303"/>
        <end position="329"/>
    </location>
</feature>
<dbReference type="GO" id="GO:0005886">
    <property type="term" value="C:plasma membrane"/>
    <property type="evidence" value="ECO:0007669"/>
    <property type="project" value="UniProtKB-SubCell"/>
</dbReference>